<dbReference type="STRING" id="316067.Geob_0640"/>
<dbReference type="Proteomes" id="UP000007721">
    <property type="component" value="Chromosome"/>
</dbReference>
<evidence type="ECO:0000313" key="3">
    <source>
        <dbReference type="EMBL" id="ACM19005.1"/>
    </source>
</evidence>
<dbReference type="eggNOG" id="COG5581">
    <property type="taxonomic scope" value="Bacteria"/>
</dbReference>
<reference evidence="3 4" key="1">
    <citation type="submission" date="2009-01" db="EMBL/GenBank/DDBJ databases">
        <title>Complete sequence of Geobacter sp. FRC-32.</title>
        <authorList>
            <consortium name="US DOE Joint Genome Institute"/>
            <person name="Lucas S."/>
            <person name="Copeland A."/>
            <person name="Lapidus A."/>
            <person name="Glavina del Rio T."/>
            <person name="Dalin E."/>
            <person name="Tice H."/>
            <person name="Bruce D."/>
            <person name="Goodwin L."/>
            <person name="Pitluck S."/>
            <person name="Saunders E."/>
            <person name="Brettin T."/>
            <person name="Detter J.C."/>
            <person name="Han C."/>
            <person name="Larimer F."/>
            <person name="Land M."/>
            <person name="Hauser L."/>
            <person name="Kyrpides N."/>
            <person name="Ovchinnikova G."/>
            <person name="Kostka J."/>
            <person name="Richardson P."/>
        </authorList>
    </citation>
    <scope>NUCLEOTIDE SEQUENCE [LARGE SCALE GENOMIC DNA]</scope>
    <source>
        <strain evidence="4">DSM 22248 / JCM 15807 / FRC-32</strain>
    </source>
</reference>
<dbReference type="EMBL" id="CP001390">
    <property type="protein sequence ID" value="ACM19005.1"/>
    <property type="molecule type" value="Genomic_DNA"/>
</dbReference>
<sequence>MTATTVKYEDHFKPDQQINAAVRLLDKKLLESNAIVTAINSDLLSIELIGDGLPDSSEVEIGTEFYVTYWTGWAHYRCNGRLEKVDSGNKLQAKLVGPIIEQQRRDYFRLDLVMPVEYRVLKNQPLSIVEEEWNAERGRCLSLPELQLEPFGDGFKVVEWRDGEDLLPMEMNLSGGGIRLKLPEAVAPGTLMGIDLFLPLVPSRIIRTVAEVVRCNEITLRWEKGTQYRVATRFIHINERERETIISFIFSEQRRLLQLSQDRIVPIR</sequence>
<dbReference type="GO" id="GO:0035438">
    <property type="term" value="F:cyclic-di-GMP binding"/>
    <property type="evidence" value="ECO:0007669"/>
    <property type="project" value="InterPro"/>
</dbReference>
<dbReference type="HOGENOM" id="CLU_1037303_0_0_7"/>
<dbReference type="Pfam" id="PF18672">
    <property type="entry name" value="PilZN1"/>
    <property type="match status" value="1"/>
</dbReference>
<evidence type="ECO:0000259" key="1">
    <source>
        <dbReference type="Pfam" id="PF07238"/>
    </source>
</evidence>
<feature type="domain" description="N-terminal PilZ-like" evidence="2">
    <location>
        <begin position="11"/>
        <end position="103"/>
    </location>
</feature>
<accession>B9M0G8</accession>
<dbReference type="AlphaFoldDB" id="B9M0G8"/>
<dbReference type="Gene3D" id="2.40.10.220">
    <property type="entry name" value="predicted glycosyltransferase like domains"/>
    <property type="match status" value="1"/>
</dbReference>
<name>B9M0G8_GEODF</name>
<evidence type="ECO:0000313" key="4">
    <source>
        <dbReference type="Proteomes" id="UP000007721"/>
    </source>
</evidence>
<dbReference type="InterPro" id="IPR040638">
    <property type="entry name" value="PilZN1"/>
</dbReference>
<gene>
    <name evidence="3" type="ordered locus">Geob_0640</name>
</gene>
<feature type="domain" description="PilZ" evidence="1">
    <location>
        <begin position="171"/>
        <end position="250"/>
    </location>
</feature>
<proteinExistence type="predicted"/>
<protein>
    <submittedName>
        <fullName evidence="3">PilZ domain protein</fullName>
    </submittedName>
</protein>
<keyword evidence="4" id="KW-1185">Reference proteome</keyword>
<dbReference type="Gene3D" id="2.30.110.70">
    <property type="match status" value="1"/>
</dbReference>
<evidence type="ECO:0000259" key="2">
    <source>
        <dbReference type="Pfam" id="PF18672"/>
    </source>
</evidence>
<dbReference type="Pfam" id="PF07238">
    <property type="entry name" value="PilZ"/>
    <property type="match status" value="1"/>
</dbReference>
<dbReference type="RefSeq" id="WP_012645734.1">
    <property type="nucleotide sequence ID" value="NC_011979.1"/>
</dbReference>
<dbReference type="OrthoDB" id="5431167at2"/>
<organism evidence="3 4">
    <name type="scientific">Geotalea daltonii (strain DSM 22248 / JCM 15807 / FRC-32)</name>
    <name type="common">Geobacter daltonii</name>
    <dbReference type="NCBI Taxonomy" id="316067"/>
    <lineage>
        <taxon>Bacteria</taxon>
        <taxon>Pseudomonadati</taxon>
        <taxon>Thermodesulfobacteriota</taxon>
        <taxon>Desulfuromonadia</taxon>
        <taxon>Geobacterales</taxon>
        <taxon>Geobacteraceae</taxon>
        <taxon>Geotalea</taxon>
    </lineage>
</organism>
<dbReference type="InterPro" id="IPR009875">
    <property type="entry name" value="PilZ_domain"/>
</dbReference>
<dbReference type="KEGG" id="geo:Geob_0640"/>